<evidence type="ECO:0000259" key="2">
    <source>
        <dbReference type="Pfam" id="PF02517"/>
    </source>
</evidence>
<name>A0ABV9ERM1_9ACTN</name>
<dbReference type="EMBL" id="JBHSFN010000046">
    <property type="protein sequence ID" value="MFC4592307.1"/>
    <property type="molecule type" value="Genomic_DNA"/>
</dbReference>
<evidence type="ECO:0000313" key="3">
    <source>
        <dbReference type="EMBL" id="MFC4592307.1"/>
    </source>
</evidence>
<protein>
    <submittedName>
        <fullName evidence="3">CPBP family intramembrane glutamic endopeptidase</fullName>
        <ecNumber evidence="3">3.4.-.-</ecNumber>
    </submittedName>
</protein>
<dbReference type="GO" id="GO:0016787">
    <property type="term" value="F:hydrolase activity"/>
    <property type="evidence" value="ECO:0007669"/>
    <property type="project" value="UniProtKB-KW"/>
</dbReference>
<accession>A0ABV9ERM1</accession>
<evidence type="ECO:0000256" key="1">
    <source>
        <dbReference type="SAM" id="Phobius"/>
    </source>
</evidence>
<feature type="transmembrane region" description="Helical" evidence="1">
    <location>
        <begin position="234"/>
        <end position="254"/>
    </location>
</feature>
<proteinExistence type="predicted"/>
<gene>
    <name evidence="3" type="ORF">ACFO8L_39890</name>
</gene>
<dbReference type="Proteomes" id="UP001595891">
    <property type="component" value="Unassembled WGS sequence"/>
</dbReference>
<keyword evidence="1" id="KW-0472">Membrane</keyword>
<feature type="domain" description="CAAX prenyl protease 2/Lysostaphin resistance protein A-like" evidence="2">
    <location>
        <begin position="154"/>
        <end position="246"/>
    </location>
</feature>
<dbReference type="Pfam" id="PF02517">
    <property type="entry name" value="Rce1-like"/>
    <property type="match status" value="1"/>
</dbReference>
<feature type="transmembrane region" description="Helical" evidence="1">
    <location>
        <begin position="20"/>
        <end position="41"/>
    </location>
</feature>
<keyword evidence="1" id="KW-0812">Transmembrane</keyword>
<dbReference type="InterPro" id="IPR003675">
    <property type="entry name" value="Rce1/LyrA-like_dom"/>
</dbReference>
<reference evidence="4" key="1">
    <citation type="journal article" date="2019" name="Int. J. Syst. Evol. Microbiol.">
        <title>The Global Catalogue of Microorganisms (GCM) 10K type strain sequencing project: providing services to taxonomists for standard genome sequencing and annotation.</title>
        <authorList>
            <consortium name="The Broad Institute Genomics Platform"/>
            <consortium name="The Broad Institute Genome Sequencing Center for Infectious Disease"/>
            <person name="Wu L."/>
            <person name="Ma J."/>
        </authorList>
    </citation>
    <scope>NUCLEOTIDE SEQUENCE [LARGE SCALE GENOMIC DNA]</scope>
    <source>
        <strain evidence="4">CCUG 49560</strain>
    </source>
</reference>
<feature type="transmembrane region" description="Helical" evidence="1">
    <location>
        <begin position="116"/>
        <end position="141"/>
    </location>
</feature>
<feature type="transmembrane region" description="Helical" evidence="1">
    <location>
        <begin position="210"/>
        <end position="227"/>
    </location>
</feature>
<feature type="transmembrane region" description="Helical" evidence="1">
    <location>
        <begin position="73"/>
        <end position="95"/>
    </location>
</feature>
<keyword evidence="4" id="KW-1185">Reference proteome</keyword>
<keyword evidence="1" id="KW-1133">Transmembrane helix</keyword>
<sequence length="262" mass="28005">MRDSRPEESVETRPFTPRLIGSEIIVVFAVSLGASALRSLVSLVGSLTAPQALKGQHAVLVGTMAPGRPWLDLTYQLVGIAVTVAPVALVAYLLARSGESLRTIGADLREPGRDALRGAVLAAVVGGTGLAFYLLAFGAGVNLNVVPDQLPDVWWRVPVLLLAALENAVLEEVIVSGYLLHRLARLGWRPWTAVAVSALLRGSYHLYQGFGGFVGNLAMGVLFGRLYQRWGRAMPLIVAHTLIDAVAFVGYGLLRGHVAWLP</sequence>
<dbReference type="RefSeq" id="WP_262849328.1">
    <property type="nucleotide sequence ID" value="NZ_JANZYP010000084.1"/>
</dbReference>
<organism evidence="3 4">
    <name type="scientific">Sphaerisporangium corydalis</name>
    <dbReference type="NCBI Taxonomy" id="1441875"/>
    <lineage>
        <taxon>Bacteria</taxon>
        <taxon>Bacillati</taxon>
        <taxon>Actinomycetota</taxon>
        <taxon>Actinomycetes</taxon>
        <taxon>Streptosporangiales</taxon>
        <taxon>Streptosporangiaceae</taxon>
        <taxon>Sphaerisporangium</taxon>
    </lineage>
</organism>
<keyword evidence="3" id="KW-0378">Hydrolase</keyword>
<comment type="caution">
    <text evidence="3">The sequence shown here is derived from an EMBL/GenBank/DDBJ whole genome shotgun (WGS) entry which is preliminary data.</text>
</comment>
<dbReference type="EC" id="3.4.-.-" evidence="3"/>
<evidence type="ECO:0000313" key="4">
    <source>
        <dbReference type="Proteomes" id="UP001595891"/>
    </source>
</evidence>